<sequence length="118" mass="12460">MKTTFQLLALAVLSLTLSSCCGILSLCPGKLTAEKEVTTYQEVQRTVYSGKTSYVVTDRVPTTHKETVKQSCRKCGSSFCPKSCCGIVGEGVLARATAQGGTGEPQIGLIPTMKVLAP</sequence>
<name>A0A851GGW3_9BACT</name>
<evidence type="ECO:0000313" key="3">
    <source>
        <dbReference type="Proteomes" id="UP000557872"/>
    </source>
</evidence>
<gene>
    <name evidence="2" type="ORF">HW115_13370</name>
</gene>
<dbReference type="EMBL" id="JACBAZ010000005">
    <property type="protein sequence ID" value="NWK56606.1"/>
    <property type="molecule type" value="Genomic_DNA"/>
</dbReference>
<evidence type="ECO:0008006" key="4">
    <source>
        <dbReference type="Google" id="ProtNLM"/>
    </source>
</evidence>
<protein>
    <recommendedName>
        <fullName evidence="4">Lipoprotein</fullName>
    </recommendedName>
</protein>
<organism evidence="2 3">
    <name type="scientific">Oceaniferula marina</name>
    <dbReference type="NCBI Taxonomy" id="2748318"/>
    <lineage>
        <taxon>Bacteria</taxon>
        <taxon>Pseudomonadati</taxon>
        <taxon>Verrucomicrobiota</taxon>
        <taxon>Verrucomicrobiia</taxon>
        <taxon>Verrucomicrobiales</taxon>
        <taxon>Verrucomicrobiaceae</taxon>
        <taxon>Oceaniferula</taxon>
    </lineage>
</organism>
<evidence type="ECO:0000313" key="2">
    <source>
        <dbReference type="EMBL" id="NWK56606.1"/>
    </source>
</evidence>
<dbReference type="AlphaFoldDB" id="A0A851GGW3"/>
<reference evidence="2 3" key="1">
    <citation type="submission" date="2020-07" db="EMBL/GenBank/DDBJ databases">
        <title>Roseicoccus Jingziensis gen. nov., sp. nov., isolated from coastal seawater.</title>
        <authorList>
            <person name="Feng X."/>
        </authorList>
    </citation>
    <scope>NUCLEOTIDE SEQUENCE [LARGE SCALE GENOMIC DNA]</scope>
    <source>
        <strain evidence="2 3">N1E253</strain>
    </source>
</reference>
<dbReference type="PROSITE" id="PS51257">
    <property type="entry name" value="PROKAR_LIPOPROTEIN"/>
    <property type="match status" value="1"/>
</dbReference>
<feature type="chain" id="PRO_5032634956" description="Lipoprotein" evidence="1">
    <location>
        <begin position="22"/>
        <end position="118"/>
    </location>
</feature>
<dbReference type="Proteomes" id="UP000557872">
    <property type="component" value="Unassembled WGS sequence"/>
</dbReference>
<dbReference type="RefSeq" id="WP_178933408.1">
    <property type="nucleotide sequence ID" value="NZ_JACBAZ010000005.1"/>
</dbReference>
<comment type="caution">
    <text evidence="2">The sequence shown here is derived from an EMBL/GenBank/DDBJ whole genome shotgun (WGS) entry which is preliminary data.</text>
</comment>
<proteinExistence type="predicted"/>
<keyword evidence="3" id="KW-1185">Reference proteome</keyword>
<evidence type="ECO:0000256" key="1">
    <source>
        <dbReference type="SAM" id="SignalP"/>
    </source>
</evidence>
<feature type="signal peptide" evidence="1">
    <location>
        <begin position="1"/>
        <end position="21"/>
    </location>
</feature>
<keyword evidence="1" id="KW-0732">Signal</keyword>
<accession>A0A851GGW3</accession>